<feature type="compositionally biased region" description="Gly residues" evidence="5">
    <location>
        <begin position="267"/>
        <end position="288"/>
    </location>
</feature>
<evidence type="ECO:0000313" key="10">
    <source>
        <dbReference type="Proteomes" id="UP000621266"/>
    </source>
</evidence>
<keyword evidence="10" id="KW-1185">Reference proteome</keyword>
<reference evidence="9 10" key="1">
    <citation type="submission" date="2019-10" db="EMBL/GenBank/DDBJ databases">
        <title>Streptomyces tenebrisbrunneis sp.nov., an endogenous actinomycete isolated from of Lycium ruthenicum.</title>
        <authorList>
            <person name="Ma L."/>
        </authorList>
    </citation>
    <scope>NUCLEOTIDE SEQUENCE [LARGE SCALE GENOMIC DNA]</scope>
    <source>
        <strain evidence="9 10">TRM 66187</strain>
    </source>
</reference>
<evidence type="ECO:0000259" key="8">
    <source>
        <dbReference type="PROSITE" id="PS50847"/>
    </source>
</evidence>
<keyword evidence="6" id="KW-0472">Membrane</keyword>
<feature type="compositionally biased region" description="Low complexity" evidence="5">
    <location>
        <begin position="29"/>
        <end position="46"/>
    </location>
</feature>
<evidence type="ECO:0000256" key="1">
    <source>
        <dbReference type="ARBA" id="ARBA00022512"/>
    </source>
</evidence>
<evidence type="ECO:0000313" key="9">
    <source>
        <dbReference type="EMBL" id="KAF4406400.1"/>
    </source>
</evidence>
<keyword evidence="1" id="KW-0134">Cell wall</keyword>
<feature type="compositionally biased region" description="Low complexity" evidence="5">
    <location>
        <begin position="78"/>
        <end position="97"/>
    </location>
</feature>
<dbReference type="NCBIfam" id="TIGR01167">
    <property type="entry name" value="LPXTG_anchor"/>
    <property type="match status" value="1"/>
</dbReference>
<keyword evidence="3 7" id="KW-0732">Signal</keyword>
<evidence type="ECO:0000256" key="4">
    <source>
        <dbReference type="ARBA" id="ARBA00023088"/>
    </source>
</evidence>
<keyword evidence="4" id="KW-0572">Peptidoglycan-anchor</keyword>
<feature type="transmembrane region" description="Helical" evidence="6">
    <location>
        <begin position="309"/>
        <end position="331"/>
    </location>
</feature>
<accession>A0ABQ7FDN5</accession>
<evidence type="ECO:0000256" key="5">
    <source>
        <dbReference type="SAM" id="MobiDB-lite"/>
    </source>
</evidence>
<dbReference type="PROSITE" id="PS50847">
    <property type="entry name" value="GRAM_POS_ANCHORING"/>
    <property type="match status" value="1"/>
</dbReference>
<evidence type="ECO:0000256" key="7">
    <source>
        <dbReference type="SAM" id="SignalP"/>
    </source>
</evidence>
<proteinExistence type="predicted"/>
<keyword evidence="6" id="KW-0812">Transmembrane</keyword>
<evidence type="ECO:0000256" key="3">
    <source>
        <dbReference type="ARBA" id="ARBA00022729"/>
    </source>
</evidence>
<keyword evidence="6" id="KW-1133">Transmembrane helix</keyword>
<feature type="region of interest" description="Disordered" evidence="5">
    <location>
        <begin position="29"/>
        <end position="112"/>
    </location>
</feature>
<comment type="caution">
    <text evidence="9">The sequence shown here is derived from an EMBL/GenBank/DDBJ whole genome shotgun (WGS) entry which is preliminary data.</text>
</comment>
<keyword evidence="2" id="KW-0964">Secreted</keyword>
<evidence type="ECO:0000256" key="2">
    <source>
        <dbReference type="ARBA" id="ARBA00022525"/>
    </source>
</evidence>
<name>A0ABQ7FDN5_9ACTN</name>
<sequence>MKLHRTLSAAAAIAAVGSVSLLASPVAHAQGDTPATGSAASVSATAEPSVTSGAPGEEGSTASERPDDGATAPERTGAKPSAATTPSGTPSPTYTRPDFCSGIPEEDRGKTELRGLPSEIVAGSGWHEFTYRVSNVSTVKLMETDVTLYLGTADPDIDDVSELSVTVEWFNPGSGAWTPVEGEGAEWDDNQDFATVGALEPGEYADARMRIRIAGDAKAGGGYFFTTGHSYGEDGQCGYDEISQFDFTVLPAGSEPGDVEEAEGKPSTGGGAGPGRGPAEGGKGGHAPQGGLAELPVSGKLAQTGASGALPATAAIGGAAVLAGAGAVFLVRRRRAATGE</sequence>
<dbReference type="EMBL" id="WHPN01000370">
    <property type="protein sequence ID" value="KAF4406400.1"/>
    <property type="molecule type" value="Genomic_DNA"/>
</dbReference>
<dbReference type="RefSeq" id="WP_156207226.1">
    <property type="nucleotide sequence ID" value="NZ_WHPN01000370.1"/>
</dbReference>
<protein>
    <submittedName>
        <fullName evidence="9">LPXTG cell wall anchor domain-containing protein</fullName>
    </submittedName>
</protein>
<feature type="region of interest" description="Disordered" evidence="5">
    <location>
        <begin position="250"/>
        <end position="293"/>
    </location>
</feature>
<organism evidence="9 10">
    <name type="scientific">Streptomyces lycii</name>
    <dbReference type="NCBI Taxonomy" id="2654337"/>
    <lineage>
        <taxon>Bacteria</taxon>
        <taxon>Bacillati</taxon>
        <taxon>Actinomycetota</taxon>
        <taxon>Actinomycetes</taxon>
        <taxon>Kitasatosporales</taxon>
        <taxon>Streptomycetaceae</taxon>
        <taxon>Streptomyces</taxon>
    </lineage>
</organism>
<dbReference type="InterPro" id="IPR019931">
    <property type="entry name" value="LPXTG_anchor"/>
</dbReference>
<gene>
    <name evidence="9" type="ORF">GCU69_25090</name>
</gene>
<feature type="signal peptide" evidence="7">
    <location>
        <begin position="1"/>
        <end position="29"/>
    </location>
</feature>
<evidence type="ECO:0000256" key="6">
    <source>
        <dbReference type="SAM" id="Phobius"/>
    </source>
</evidence>
<dbReference type="Proteomes" id="UP000621266">
    <property type="component" value="Unassembled WGS sequence"/>
</dbReference>
<feature type="domain" description="Gram-positive cocci surface proteins LPxTG" evidence="8">
    <location>
        <begin position="301"/>
        <end position="340"/>
    </location>
</feature>
<feature type="chain" id="PRO_5045633201" evidence="7">
    <location>
        <begin position="30"/>
        <end position="340"/>
    </location>
</feature>